<accession>A0A499VI93</accession>
<dbReference type="AlphaFoldDB" id="A0A499VI93"/>
<protein>
    <submittedName>
        <fullName evidence="2">Uncharacterized protein</fullName>
    </submittedName>
</protein>
<evidence type="ECO:0000256" key="1">
    <source>
        <dbReference type="SAM" id="MobiDB-lite"/>
    </source>
</evidence>
<feature type="region of interest" description="Disordered" evidence="1">
    <location>
        <begin position="249"/>
        <end position="282"/>
    </location>
</feature>
<feature type="region of interest" description="Disordered" evidence="1">
    <location>
        <begin position="104"/>
        <end position="125"/>
    </location>
</feature>
<sequence length="342" mass="36071">MAQALGHQPVDLGLDRVTRAGGDQDVPHPGEVRVGQIGATERAPQYGEGAAVAGRFGPGPRHGDEVGGFARPDVTARRLAGAPGFLEDVVEVVAELEGQADAPARRAQRLSRGGVRPGEGGTEFERPLHGVQRALEAGGAHRAGLGMRRGRLALDVQVLPGHHFHPQAAPHLAHPAPRVRCQVGVRHHVVRPGESQVSGEDRGRLTEACARGGQDGVGVLGTHVRVQRGPAAAQPGAVHHVVVHQRARLDEFEGGTDPQGRLRPGGRSAARPVRPPHELGPGALAAVQGEPRHALGDVVGEHRVEGRRPRHALRQEAVEKSAHGGRYVLVDGGRPERVARAR</sequence>
<reference evidence="2" key="1">
    <citation type="submission" date="2019-04" db="EMBL/GenBank/DDBJ databases">
        <title>Draft genome sequences of Streptomyces avermitilis MC3.</title>
        <authorList>
            <person name="Komaki H."/>
            <person name="Tamura T."/>
            <person name="Hosoyama A."/>
        </authorList>
    </citation>
    <scope>NUCLEOTIDE SEQUENCE</scope>
    <source>
        <strain evidence="2">MC3</strain>
    </source>
</reference>
<proteinExistence type="predicted"/>
<organism evidence="2">
    <name type="scientific">Streptomyces avermitilis</name>
    <dbReference type="NCBI Taxonomy" id="33903"/>
    <lineage>
        <taxon>Bacteria</taxon>
        <taxon>Bacillati</taxon>
        <taxon>Actinomycetota</taxon>
        <taxon>Actinomycetes</taxon>
        <taxon>Kitasatosporales</taxon>
        <taxon>Streptomycetaceae</taxon>
        <taxon>Streptomyces</taxon>
    </lineage>
</organism>
<gene>
    <name evidence="2" type="ORF">SAVMC3_12780</name>
</gene>
<dbReference type="EMBL" id="AP019621">
    <property type="protein sequence ID" value="BBJ48649.1"/>
    <property type="molecule type" value="Genomic_DNA"/>
</dbReference>
<feature type="compositionally biased region" description="Basic and acidic residues" evidence="1">
    <location>
        <begin position="300"/>
        <end position="322"/>
    </location>
</feature>
<feature type="region of interest" description="Disordered" evidence="1">
    <location>
        <begin position="300"/>
        <end position="342"/>
    </location>
</feature>
<name>A0A499VI93_STRAX</name>
<evidence type="ECO:0000313" key="2">
    <source>
        <dbReference type="EMBL" id="BBJ48649.1"/>
    </source>
</evidence>
<feature type="compositionally biased region" description="Basic and acidic residues" evidence="1">
    <location>
        <begin position="333"/>
        <end position="342"/>
    </location>
</feature>